<reference evidence="1 2" key="1">
    <citation type="journal article" date="2022" name="bioRxiv">
        <title>Genomics of Preaxostyla Flagellates Illuminates Evolutionary Transitions and the Path Towards Mitochondrial Loss.</title>
        <authorList>
            <person name="Novak L.V.F."/>
            <person name="Treitli S.C."/>
            <person name="Pyrih J."/>
            <person name="Halakuc P."/>
            <person name="Pipaliya S.V."/>
            <person name="Vacek V."/>
            <person name="Brzon O."/>
            <person name="Soukal P."/>
            <person name="Eme L."/>
            <person name="Dacks J.B."/>
            <person name="Karnkowska A."/>
            <person name="Elias M."/>
            <person name="Hampl V."/>
        </authorList>
    </citation>
    <scope>NUCLEOTIDE SEQUENCE [LARGE SCALE GENOMIC DNA]</scope>
    <source>
        <strain evidence="1">NAU3</strain>
        <tissue evidence="1">Gut</tissue>
    </source>
</reference>
<evidence type="ECO:0000313" key="2">
    <source>
        <dbReference type="Proteomes" id="UP001281761"/>
    </source>
</evidence>
<keyword evidence="2" id="KW-1185">Reference proteome</keyword>
<dbReference type="EMBL" id="JARBJD010000060">
    <property type="protein sequence ID" value="KAK2956065.1"/>
    <property type="molecule type" value="Genomic_DNA"/>
</dbReference>
<comment type="caution">
    <text evidence="1">The sequence shown here is derived from an EMBL/GenBank/DDBJ whole genome shotgun (WGS) entry which is preliminary data.</text>
</comment>
<organism evidence="1 2">
    <name type="scientific">Blattamonas nauphoetae</name>
    <dbReference type="NCBI Taxonomy" id="2049346"/>
    <lineage>
        <taxon>Eukaryota</taxon>
        <taxon>Metamonada</taxon>
        <taxon>Preaxostyla</taxon>
        <taxon>Oxymonadida</taxon>
        <taxon>Blattamonas</taxon>
    </lineage>
</organism>
<gene>
    <name evidence="1" type="ORF">BLNAU_9042</name>
</gene>
<evidence type="ECO:0000313" key="1">
    <source>
        <dbReference type="EMBL" id="KAK2956065.1"/>
    </source>
</evidence>
<sequence length="246" mass="26745">MNPYTTTTNTSNTTSTTIIVRNVTSTFLSCFPRISDIPNFIGSTTHSGPDVIRNTISRNSDSCSSASVKTVGLASSDDDAEIAYVMSPIVSSSPWNSVVDENGDAGDRLGNTTVKPSSFLNALLSLADHRFSESRLSNRAVFVFCWIASKSRSKFSCIHSKSCMYSHPPTSVGAARCSNKSCASTTADICARLIFPIALVMSRISSVLLVTKKNEMLTPVTPKTNRTQNTIRRITSFERRDVCFTI</sequence>
<accession>A0ABQ9XX61</accession>
<dbReference type="Proteomes" id="UP001281761">
    <property type="component" value="Unassembled WGS sequence"/>
</dbReference>
<proteinExistence type="predicted"/>
<protein>
    <recommendedName>
        <fullName evidence="3">C3H1-type domain-containing protein</fullName>
    </recommendedName>
</protein>
<name>A0ABQ9XX61_9EUKA</name>
<evidence type="ECO:0008006" key="3">
    <source>
        <dbReference type="Google" id="ProtNLM"/>
    </source>
</evidence>